<evidence type="ECO:0000256" key="3">
    <source>
        <dbReference type="SAM" id="MobiDB-lite"/>
    </source>
</evidence>
<keyword evidence="2" id="KW-0736">Signalosome</keyword>
<comment type="similarity">
    <text evidence="1">Belongs to the CSN7/EIF3M family. CSN7 subfamily.</text>
</comment>
<evidence type="ECO:0000313" key="5">
    <source>
        <dbReference type="EMBL" id="KAA8496904.1"/>
    </source>
</evidence>
<evidence type="ECO:0000259" key="4">
    <source>
        <dbReference type="SMART" id="SM00088"/>
    </source>
</evidence>
<evidence type="ECO:0000256" key="2">
    <source>
        <dbReference type="ARBA" id="ARBA00022790"/>
    </source>
</evidence>
<comment type="caution">
    <text evidence="5">The sequence shown here is derived from an EMBL/GenBank/DDBJ whole genome shotgun (WGS) entry which is preliminary data.</text>
</comment>
<dbReference type="Proteomes" id="UP000324585">
    <property type="component" value="Unassembled WGS sequence"/>
</dbReference>
<reference evidence="6" key="1">
    <citation type="journal article" date="2019" name="Nat. Commun.">
        <title>Expansion of phycobilisome linker gene families in mesophilic red algae.</title>
        <authorList>
            <person name="Lee J."/>
            <person name="Kim D."/>
            <person name="Bhattacharya D."/>
            <person name="Yoon H.S."/>
        </authorList>
    </citation>
    <scope>NUCLEOTIDE SEQUENCE [LARGE SCALE GENOMIC DNA]</scope>
    <source>
        <strain evidence="6">CCMP 1328</strain>
    </source>
</reference>
<dbReference type="OMA" id="SACEYRH"/>
<evidence type="ECO:0000256" key="1">
    <source>
        <dbReference type="ARBA" id="ARBA00008482"/>
    </source>
</evidence>
<evidence type="ECO:0000313" key="6">
    <source>
        <dbReference type="Proteomes" id="UP000324585"/>
    </source>
</evidence>
<feature type="domain" description="PCI" evidence="4">
    <location>
        <begin position="90"/>
        <end position="180"/>
    </location>
</feature>
<dbReference type="InterPro" id="IPR000717">
    <property type="entry name" value="PCI_dom"/>
</dbReference>
<dbReference type="SMART" id="SM00088">
    <property type="entry name" value="PINT"/>
    <property type="match status" value="1"/>
</dbReference>
<keyword evidence="6" id="KW-1185">Reference proteome</keyword>
<accession>A0A5J4Z1U1</accession>
<sequence>MHRKKASTSMESSKLASLCALAKEGHVREAVVAAIDDEQLLFFGELWDTVQLVQVAPDQRPWEQLLHIFCFGTYQDYMTRKAVASQDVPDLSDGALLKLRVLSVLSLAARRRELDYATLRSALGVEEQRQLEDIVMECMHRDMLRGKFDQKNARVAVEYVAGRDASSEDTTHILRILSEWETNVASVISSLDGKRSSLLAAQQAKTEEVRRAEENMEQLQNEAKMTSAGAKGTARSGAAPSGASQKRGRTAQAGGVPME</sequence>
<gene>
    <name evidence="5" type="ORF">FVE85_0633</name>
</gene>
<proteinExistence type="inferred from homology"/>
<dbReference type="AlphaFoldDB" id="A0A5J4Z1U1"/>
<protein>
    <submittedName>
        <fullName evidence="5">COP9 signalosome complex subunit 7a</fullName>
    </submittedName>
</protein>
<feature type="region of interest" description="Disordered" evidence="3">
    <location>
        <begin position="213"/>
        <end position="259"/>
    </location>
</feature>
<dbReference type="PANTHER" id="PTHR15350">
    <property type="entry name" value="COP9 SIGNALOSOME COMPLEX SUBUNIT 7/DENDRITIC CELL PROTEIN GA17"/>
    <property type="match status" value="1"/>
</dbReference>
<organism evidence="5 6">
    <name type="scientific">Porphyridium purpureum</name>
    <name type="common">Red alga</name>
    <name type="synonym">Porphyridium cruentum</name>
    <dbReference type="NCBI Taxonomy" id="35688"/>
    <lineage>
        <taxon>Eukaryota</taxon>
        <taxon>Rhodophyta</taxon>
        <taxon>Bangiophyceae</taxon>
        <taxon>Porphyridiales</taxon>
        <taxon>Porphyridiaceae</taxon>
        <taxon>Porphyridium</taxon>
    </lineage>
</organism>
<dbReference type="GO" id="GO:0008180">
    <property type="term" value="C:COP9 signalosome"/>
    <property type="evidence" value="ECO:0007669"/>
    <property type="project" value="UniProtKB-KW"/>
</dbReference>
<name>A0A5J4Z1U1_PORPP</name>
<dbReference type="InterPro" id="IPR045237">
    <property type="entry name" value="COPS7/eIF3m"/>
</dbReference>
<dbReference type="EMBL" id="VRMN01000002">
    <property type="protein sequence ID" value="KAA8496904.1"/>
    <property type="molecule type" value="Genomic_DNA"/>
</dbReference>
<dbReference type="PANTHER" id="PTHR15350:SF5">
    <property type="entry name" value="COP9 SIGNALOSOME COMPLEX SUBUNIT 7"/>
    <property type="match status" value="1"/>
</dbReference>
<dbReference type="OrthoDB" id="10265275at2759"/>